<name>A0ACC1BEQ5_9ROSI</name>
<evidence type="ECO:0000313" key="1">
    <source>
        <dbReference type="EMBL" id="KAJ0097400.1"/>
    </source>
</evidence>
<proteinExistence type="predicted"/>
<accession>A0ACC1BEQ5</accession>
<organism evidence="1 2">
    <name type="scientific">Pistacia atlantica</name>
    <dbReference type="NCBI Taxonomy" id="434234"/>
    <lineage>
        <taxon>Eukaryota</taxon>
        <taxon>Viridiplantae</taxon>
        <taxon>Streptophyta</taxon>
        <taxon>Embryophyta</taxon>
        <taxon>Tracheophyta</taxon>
        <taxon>Spermatophyta</taxon>
        <taxon>Magnoliopsida</taxon>
        <taxon>eudicotyledons</taxon>
        <taxon>Gunneridae</taxon>
        <taxon>Pentapetalae</taxon>
        <taxon>rosids</taxon>
        <taxon>malvids</taxon>
        <taxon>Sapindales</taxon>
        <taxon>Anacardiaceae</taxon>
        <taxon>Pistacia</taxon>
    </lineage>
</organism>
<keyword evidence="2" id="KW-1185">Reference proteome</keyword>
<dbReference type="Proteomes" id="UP001164250">
    <property type="component" value="Chromosome 5"/>
</dbReference>
<sequence>MAKANYNKRAMILNLVLMLSLFLVISMAESRKANGARVLKVRKPRCSLECESVFGVASGDTCFGIAQLFSLTTEVFDSINPNLNCEALFVGQWLCVAGSPCQ</sequence>
<comment type="caution">
    <text evidence="1">The sequence shown here is derived from an EMBL/GenBank/DDBJ whole genome shotgun (WGS) entry which is preliminary data.</text>
</comment>
<evidence type="ECO:0000313" key="2">
    <source>
        <dbReference type="Proteomes" id="UP001164250"/>
    </source>
</evidence>
<gene>
    <name evidence="1" type="ORF">Patl1_27920</name>
</gene>
<reference evidence="2" key="1">
    <citation type="journal article" date="2023" name="G3 (Bethesda)">
        <title>Genome assembly and association tests identify interacting loci associated with vigor, precocity, and sex in interspecific pistachio rootstocks.</title>
        <authorList>
            <person name="Palmer W."/>
            <person name="Jacygrad E."/>
            <person name="Sagayaradj S."/>
            <person name="Cavanaugh K."/>
            <person name="Han R."/>
            <person name="Bertier L."/>
            <person name="Beede B."/>
            <person name="Kafkas S."/>
            <person name="Golino D."/>
            <person name="Preece J."/>
            <person name="Michelmore R."/>
        </authorList>
    </citation>
    <scope>NUCLEOTIDE SEQUENCE [LARGE SCALE GENOMIC DNA]</scope>
</reference>
<dbReference type="EMBL" id="CM047901">
    <property type="protein sequence ID" value="KAJ0097400.1"/>
    <property type="molecule type" value="Genomic_DNA"/>
</dbReference>
<protein>
    <submittedName>
        <fullName evidence="1">Uncharacterized protein</fullName>
    </submittedName>
</protein>